<comment type="caution">
    <text evidence="1">The sequence shown here is derived from an EMBL/GenBank/DDBJ whole genome shotgun (WGS) entry which is preliminary data.</text>
</comment>
<dbReference type="Proteomes" id="UP000027997">
    <property type="component" value="Unassembled WGS sequence"/>
</dbReference>
<protein>
    <submittedName>
        <fullName evidence="1">Uncharacterized protein</fullName>
    </submittedName>
</protein>
<evidence type="ECO:0000313" key="1">
    <source>
        <dbReference type="EMBL" id="KEI69540.1"/>
    </source>
</evidence>
<gene>
    <name evidence="1" type="ORF">GV64_01220</name>
</gene>
<keyword evidence="2" id="KW-1185">Reference proteome</keyword>
<dbReference type="STRING" id="305900.GV64_01220"/>
<reference evidence="1 2" key="1">
    <citation type="submission" date="2014-06" db="EMBL/GenBank/DDBJ databases">
        <title>Whole Genome Sequences of Three Symbiotic Endozoicomonas Bacteria.</title>
        <authorList>
            <person name="Neave M.J."/>
            <person name="Apprill A."/>
            <person name="Voolstra C.R."/>
        </authorList>
    </citation>
    <scope>NUCLEOTIDE SEQUENCE [LARGE SCALE GENOMIC DNA]</scope>
    <source>
        <strain evidence="1 2">DSM 22380</strain>
    </source>
</reference>
<dbReference type="AlphaFoldDB" id="A0A081K5W4"/>
<dbReference type="eggNOG" id="ENOG5033BM1">
    <property type="taxonomic scope" value="Bacteria"/>
</dbReference>
<accession>A0A081K5W4</accession>
<sequence>MDNDDLMGGEAVIEIVENQLAENNPPRVKETLMRLMLEGIDREEAIQYIACALCVELVDVVNNQAAFNEQRYNTNLNALPEMPWVEEL</sequence>
<name>A0A081K5W4_9GAMM</name>
<organism evidence="1 2">
    <name type="scientific">Endozoicomonas elysicola</name>
    <dbReference type="NCBI Taxonomy" id="305900"/>
    <lineage>
        <taxon>Bacteria</taxon>
        <taxon>Pseudomonadati</taxon>
        <taxon>Pseudomonadota</taxon>
        <taxon>Gammaproteobacteria</taxon>
        <taxon>Oceanospirillales</taxon>
        <taxon>Endozoicomonadaceae</taxon>
        <taxon>Endozoicomonas</taxon>
    </lineage>
</organism>
<proteinExistence type="predicted"/>
<dbReference type="EMBL" id="JOJP01000001">
    <property type="protein sequence ID" value="KEI69540.1"/>
    <property type="molecule type" value="Genomic_DNA"/>
</dbReference>
<evidence type="ECO:0000313" key="2">
    <source>
        <dbReference type="Proteomes" id="UP000027997"/>
    </source>
</evidence>